<proteinExistence type="predicted"/>
<dbReference type="EMBL" id="JAUKUD010000007">
    <property type="protein sequence ID" value="KAK0737759.1"/>
    <property type="molecule type" value="Genomic_DNA"/>
</dbReference>
<accession>A0AA40BP00</accession>
<evidence type="ECO:0000313" key="1">
    <source>
        <dbReference type="EMBL" id="KAK0737759.1"/>
    </source>
</evidence>
<evidence type="ECO:0000313" key="2">
    <source>
        <dbReference type="Proteomes" id="UP001172155"/>
    </source>
</evidence>
<reference evidence="1" key="1">
    <citation type="submission" date="2023-06" db="EMBL/GenBank/DDBJ databases">
        <title>Genome-scale phylogeny and comparative genomics of the fungal order Sordariales.</title>
        <authorList>
            <consortium name="Lawrence Berkeley National Laboratory"/>
            <person name="Hensen N."/>
            <person name="Bonometti L."/>
            <person name="Westerberg I."/>
            <person name="Brannstrom I.O."/>
            <person name="Guillou S."/>
            <person name="Cros-Aarteil S."/>
            <person name="Calhoun S."/>
            <person name="Haridas S."/>
            <person name="Kuo A."/>
            <person name="Mondo S."/>
            <person name="Pangilinan J."/>
            <person name="Riley R."/>
            <person name="LaButti K."/>
            <person name="Andreopoulos B."/>
            <person name="Lipzen A."/>
            <person name="Chen C."/>
            <person name="Yanf M."/>
            <person name="Daum C."/>
            <person name="Ng V."/>
            <person name="Clum A."/>
            <person name="Steindorff A."/>
            <person name="Ohm R."/>
            <person name="Martin F."/>
            <person name="Silar P."/>
            <person name="Natvig D."/>
            <person name="Lalanne C."/>
            <person name="Gautier V."/>
            <person name="Ament-velasquez S.L."/>
            <person name="Kruys A."/>
            <person name="Hutchinson M.I."/>
            <person name="Powell A.J."/>
            <person name="Barry K."/>
            <person name="Miller A.N."/>
            <person name="Grigoriev I.V."/>
            <person name="Debuchy R."/>
            <person name="Gladieux P."/>
            <person name="Thoren M.H."/>
            <person name="Johannesson H."/>
        </authorList>
    </citation>
    <scope>NUCLEOTIDE SEQUENCE</scope>
    <source>
        <strain evidence="1">SMH3187-1</strain>
    </source>
</reference>
<comment type="caution">
    <text evidence="1">The sequence shown here is derived from an EMBL/GenBank/DDBJ whole genome shotgun (WGS) entry which is preliminary data.</text>
</comment>
<dbReference type="Proteomes" id="UP001172155">
    <property type="component" value="Unassembled WGS sequence"/>
</dbReference>
<sequence>MAPARFVVYFTLRIFMTDMFGHPEKDQAVRAWTNHRGGGHGAILHTMAILEHHDGRDDQVPSSYAIRVTSNIKAALYKNINSAMAMRTMMDPEVAQATNQRVNSWLSFCYRIIELFDILVGRPGPCQFLIGQAVERIAVVYPEDTESLRIEMSAPPPAHTSSLTTFGSIGESLCTSTPRNPVHGCILIKLGTARVFAIEGISTELSHLFAWQIILVKNESEENTDSDIDYFNERGGVQDYIDSMLGHANHWDATNSDKLFC</sequence>
<gene>
    <name evidence="1" type="ORF">B0T18DRAFT_491927</name>
</gene>
<keyword evidence="2" id="KW-1185">Reference proteome</keyword>
<dbReference type="AlphaFoldDB" id="A0AA40BP00"/>
<organism evidence="1 2">
    <name type="scientific">Schizothecium vesticola</name>
    <dbReference type="NCBI Taxonomy" id="314040"/>
    <lineage>
        <taxon>Eukaryota</taxon>
        <taxon>Fungi</taxon>
        <taxon>Dikarya</taxon>
        <taxon>Ascomycota</taxon>
        <taxon>Pezizomycotina</taxon>
        <taxon>Sordariomycetes</taxon>
        <taxon>Sordariomycetidae</taxon>
        <taxon>Sordariales</taxon>
        <taxon>Schizotheciaceae</taxon>
        <taxon>Schizothecium</taxon>
    </lineage>
</organism>
<name>A0AA40BP00_9PEZI</name>
<protein>
    <submittedName>
        <fullName evidence="1">Uncharacterized protein</fullName>
    </submittedName>
</protein>